<keyword evidence="5 8" id="KW-0812">Transmembrane</keyword>
<dbReference type="EMBL" id="BAAALF010000048">
    <property type="protein sequence ID" value="GAA1239124.1"/>
    <property type="molecule type" value="Genomic_DNA"/>
</dbReference>
<evidence type="ECO:0000313" key="10">
    <source>
        <dbReference type="EMBL" id="GAA1239124.1"/>
    </source>
</evidence>
<evidence type="ECO:0000256" key="6">
    <source>
        <dbReference type="ARBA" id="ARBA00022989"/>
    </source>
</evidence>
<keyword evidence="6 8" id="KW-1133">Transmembrane helix</keyword>
<evidence type="ECO:0000256" key="5">
    <source>
        <dbReference type="ARBA" id="ARBA00022692"/>
    </source>
</evidence>
<feature type="transmembrane region" description="Helical" evidence="8">
    <location>
        <begin position="113"/>
        <end position="131"/>
    </location>
</feature>
<feature type="transmembrane region" description="Helical" evidence="8">
    <location>
        <begin position="46"/>
        <end position="76"/>
    </location>
</feature>
<reference evidence="10 11" key="1">
    <citation type="journal article" date="2019" name="Int. J. Syst. Evol. Microbiol.">
        <title>The Global Catalogue of Microorganisms (GCM) 10K type strain sequencing project: providing services to taxonomists for standard genome sequencing and annotation.</title>
        <authorList>
            <consortium name="The Broad Institute Genomics Platform"/>
            <consortium name="The Broad Institute Genome Sequencing Center for Infectious Disease"/>
            <person name="Wu L."/>
            <person name="Ma J."/>
        </authorList>
    </citation>
    <scope>NUCLEOTIDE SEQUENCE [LARGE SCALE GENOMIC DNA]</scope>
    <source>
        <strain evidence="10 11">JCM 13004</strain>
    </source>
</reference>
<dbReference type="InterPro" id="IPR052017">
    <property type="entry name" value="TSUP"/>
</dbReference>
<keyword evidence="3" id="KW-0813">Transport</keyword>
<keyword evidence="11" id="KW-1185">Reference proteome</keyword>
<proteinExistence type="inferred from homology"/>
<evidence type="ECO:0000256" key="8">
    <source>
        <dbReference type="RuleBase" id="RU363041"/>
    </source>
</evidence>
<evidence type="ECO:0000256" key="7">
    <source>
        <dbReference type="ARBA" id="ARBA00023136"/>
    </source>
</evidence>
<evidence type="ECO:0000256" key="4">
    <source>
        <dbReference type="ARBA" id="ARBA00022475"/>
    </source>
</evidence>
<name>A0ABN1WD51_9ACTN</name>
<evidence type="ECO:0000256" key="9">
    <source>
        <dbReference type="SAM" id="MobiDB-lite"/>
    </source>
</evidence>
<organism evidence="10 11">
    <name type="scientific">Kitasatospora nipponensis</name>
    <dbReference type="NCBI Taxonomy" id="258049"/>
    <lineage>
        <taxon>Bacteria</taxon>
        <taxon>Bacillati</taxon>
        <taxon>Actinomycetota</taxon>
        <taxon>Actinomycetes</taxon>
        <taxon>Kitasatosporales</taxon>
        <taxon>Streptomycetaceae</taxon>
        <taxon>Kitasatospora</taxon>
    </lineage>
</organism>
<feature type="transmembrane region" description="Helical" evidence="8">
    <location>
        <begin position="272"/>
        <end position="290"/>
    </location>
</feature>
<feature type="transmembrane region" description="Helical" evidence="8">
    <location>
        <begin position="138"/>
        <end position="160"/>
    </location>
</feature>
<accession>A0ABN1WD51</accession>
<feature type="transmembrane region" description="Helical" evidence="8">
    <location>
        <begin position="222"/>
        <end position="240"/>
    </location>
</feature>
<comment type="similarity">
    <text evidence="2 8">Belongs to the 4-toluene sulfonate uptake permease (TSUP) (TC 2.A.102) family.</text>
</comment>
<protein>
    <recommendedName>
        <fullName evidence="8">Probable membrane transporter protein</fullName>
    </recommendedName>
</protein>
<evidence type="ECO:0000256" key="1">
    <source>
        <dbReference type="ARBA" id="ARBA00004651"/>
    </source>
</evidence>
<feature type="region of interest" description="Disordered" evidence="9">
    <location>
        <begin position="1"/>
        <end position="38"/>
    </location>
</feature>
<feature type="transmembrane region" description="Helical" evidence="8">
    <location>
        <begin position="246"/>
        <end position="265"/>
    </location>
</feature>
<dbReference type="PANTHER" id="PTHR30269">
    <property type="entry name" value="TRANSMEMBRANE PROTEIN YFCA"/>
    <property type="match status" value="1"/>
</dbReference>
<sequence length="291" mass="29475">MDPPVSPAEIRHPDRPASGIIASAATDTGADTRNSGDESMTPWEGLAIFAAGAGAGTINVIVGSGTLITFPVLLAFGLPPVTANVSNTLGLVPGSVSGAIGYRRELADQRARLLRLGSASLLGGLLGAFLLTRLPSSAFDAIVPVLILLALVLVVIQPRVARAVAARGGAPAHPDGGPLLIAGVFCTGVYGGYFGAAQGVLLLALMGMLLRDELQRMNAVKNVLALIVNAVAAVFFLFTATIDWTAALLIAVGSALGGLVGAKVGRRLPPTALRALIVVVGLTAVTKLLLA</sequence>
<evidence type="ECO:0000256" key="2">
    <source>
        <dbReference type="ARBA" id="ARBA00009142"/>
    </source>
</evidence>
<evidence type="ECO:0000313" key="11">
    <source>
        <dbReference type="Proteomes" id="UP001500037"/>
    </source>
</evidence>
<comment type="caution">
    <text evidence="10">The sequence shown here is derived from an EMBL/GenBank/DDBJ whole genome shotgun (WGS) entry which is preliminary data.</text>
</comment>
<dbReference type="Proteomes" id="UP001500037">
    <property type="component" value="Unassembled WGS sequence"/>
</dbReference>
<feature type="transmembrane region" description="Helical" evidence="8">
    <location>
        <begin position="180"/>
        <end position="210"/>
    </location>
</feature>
<dbReference type="PANTHER" id="PTHR30269:SF0">
    <property type="entry name" value="MEMBRANE TRANSPORTER PROTEIN YFCA-RELATED"/>
    <property type="match status" value="1"/>
</dbReference>
<keyword evidence="4 8" id="KW-1003">Cell membrane</keyword>
<evidence type="ECO:0000256" key="3">
    <source>
        <dbReference type="ARBA" id="ARBA00022448"/>
    </source>
</evidence>
<gene>
    <name evidence="10" type="ORF">GCM10009665_31990</name>
</gene>
<dbReference type="InterPro" id="IPR002781">
    <property type="entry name" value="TM_pro_TauE-like"/>
</dbReference>
<comment type="subcellular location">
    <subcellularLocation>
        <location evidence="1 8">Cell membrane</location>
        <topology evidence="1 8">Multi-pass membrane protein</topology>
    </subcellularLocation>
</comment>
<dbReference type="Pfam" id="PF01925">
    <property type="entry name" value="TauE"/>
    <property type="match status" value="1"/>
</dbReference>
<keyword evidence="7 8" id="KW-0472">Membrane</keyword>